<feature type="region of interest" description="Disordered" evidence="2">
    <location>
        <begin position="239"/>
        <end position="293"/>
    </location>
</feature>
<feature type="compositionally biased region" description="Basic and acidic residues" evidence="2">
    <location>
        <begin position="169"/>
        <end position="179"/>
    </location>
</feature>
<feature type="region of interest" description="Disordered" evidence="2">
    <location>
        <begin position="415"/>
        <end position="467"/>
    </location>
</feature>
<feature type="compositionally biased region" description="Basic and acidic residues" evidence="2">
    <location>
        <begin position="254"/>
        <end position="264"/>
    </location>
</feature>
<sequence>MASSKEIQQTSRPLTHRPSISSTSVPGGLTLSRQSHSRNNSHSLLGSALNGAHRITRRKSMTNTGANVAAVAAALQESGDMAMPLPIAVNSRRNTISKADLSRSAIVGSLPSPPASLPTRRFVTGNGPAGVQESAIDDELNDMSGDDADSAFQKARIRRASDGQPLGKEGGRKSNRPELRCEKCGKGYKHSSCLNKHLWEHTPEWSYTSKLLISKHQQVQLLEAASVLVAMNNNPSNDPGVAAAAVTTTTPPDSARDFSSDRDSASPAASGYSEMQDHGSADTTPPPQLDAIHPANASYRSFGKRYSSGNGLSRSYQTAPYASSAAGSVPSVTGFGHFRQLSQDQRPMSSGRNTTGQDDRELAAAVELLSCSFNSNGGSRTVHLPADAPPVPPLPAQYLDQGILSGTSFINSYPSRAPESFTRGEMRRVDAKMEESGESVMGDDDDDMRSRARSDEDDDGVFGRMEE</sequence>
<feature type="compositionally biased region" description="Basic and acidic residues" evidence="2">
    <location>
        <begin position="422"/>
        <end position="435"/>
    </location>
</feature>
<keyword evidence="1" id="KW-0862">Zinc</keyword>
<feature type="compositionally biased region" description="Polar residues" evidence="2">
    <location>
        <begin position="1"/>
        <end position="25"/>
    </location>
</feature>
<dbReference type="GO" id="GO:0008270">
    <property type="term" value="F:zinc ion binding"/>
    <property type="evidence" value="ECO:0007669"/>
    <property type="project" value="UniProtKB-KW"/>
</dbReference>
<evidence type="ECO:0000313" key="4">
    <source>
        <dbReference type="EMBL" id="KAG7290486.1"/>
    </source>
</evidence>
<reference evidence="4" key="1">
    <citation type="submission" date="2023-02" db="EMBL/GenBank/DDBJ databases">
        <authorList>
            <person name="Palmer J.M."/>
        </authorList>
    </citation>
    <scope>NUCLEOTIDE SEQUENCE</scope>
    <source>
        <strain evidence="4">FW57</strain>
    </source>
</reference>
<protein>
    <recommendedName>
        <fullName evidence="3">C2H2-type domain-containing protein</fullName>
    </recommendedName>
</protein>
<dbReference type="AlphaFoldDB" id="A0AAD4EZG5"/>
<evidence type="ECO:0000256" key="1">
    <source>
        <dbReference type="PROSITE-ProRule" id="PRU00042"/>
    </source>
</evidence>
<evidence type="ECO:0000259" key="3">
    <source>
        <dbReference type="PROSITE" id="PS50157"/>
    </source>
</evidence>
<dbReference type="Proteomes" id="UP001197093">
    <property type="component" value="Unassembled WGS sequence"/>
</dbReference>
<evidence type="ECO:0000313" key="5">
    <source>
        <dbReference type="Proteomes" id="UP001197093"/>
    </source>
</evidence>
<feature type="compositionally biased region" description="Low complexity" evidence="2">
    <location>
        <begin position="241"/>
        <end position="253"/>
    </location>
</feature>
<feature type="domain" description="C2H2-type" evidence="3">
    <location>
        <begin position="179"/>
        <end position="206"/>
    </location>
</feature>
<dbReference type="EMBL" id="JAHCVI010000001">
    <property type="protein sequence ID" value="KAG7290486.1"/>
    <property type="molecule type" value="Genomic_DNA"/>
</dbReference>
<keyword evidence="5" id="KW-1185">Reference proteome</keyword>
<feature type="region of interest" description="Disordered" evidence="2">
    <location>
        <begin position="1"/>
        <end position="51"/>
    </location>
</feature>
<dbReference type="PROSITE" id="PS50157">
    <property type="entry name" value="ZINC_FINGER_C2H2_2"/>
    <property type="match status" value="1"/>
</dbReference>
<feature type="region of interest" description="Disordered" evidence="2">
    <location>
        <begin position="107"/>
        <end position="133"/>
    </location>
</feature>
<feature type="compositionally biased region" description="Low complexity" evidence="2">
    <location>
        <begin position="32"/>
        <end position="47"/>
    </location>
</feature>
<keyword evidence="1" id="KW-0479">Metal-binding</keyword>
<name>A0AAD4EZG5_9PEZI</name>
<comment type="caution">
    <text evidence="4">The sequence shown here is derived from an EMBL/GenBank/DDBJ whole genome shotgun (WGS) entry which is preliminary data.</text>
</comment>
<dbReference type="PROSITE" id="PS00028">
    <property type="entry name" value="ZINC_FINGER_C2H2_1"/>
    <property type="match status" value="1"/>
</dbReference>
<dbReference type="InterPro" id="IPR013087">
    <property type="entry name" value="Znf_C2H2_type"/>
</dbReference>
<keyword evidence="1" id="KW-0863">Zinc-finger</keyword>
<proteinExistence type="predicted"/>
<organism evidence="4 5">
    <name type="scientific">Staphylotrichum longicolle</name>
    <dbReference type="NCBI Taxonomy" id="669026"/>
    <lineage>
        <taxon>Eukaryota</taxon>
        <taxon>Fungi</taxon>
        <taxon>Dikarya</taxon>
        <taxon>Ascomycota</taxon>
        <taxon>Pezizomycotina</taxon>
        <taxon>Sordariomycetes</taxon>
        <taxon>Sordariomycetidae</taxon>
        <taxon>Sordariales</taxon>
        <taxon>Chaetomiaceae</taxon>
        <taxon>Staphylotrichum</taxon>
    </lineage>
</organism>
<feature type="region of interest" description="Disordered" evidence="2">
    <location>
        <begin position="157"/>
        <end position="179"/>
    </location>
</feature>
<gene>
    <name evidence="4" type="ORF">NEMBOFW57_000488</name>
</gene>
<evidence type="ECO:0000256" key="2">
    <source>
        <dbReference type="SAM" id="MobiDB-lite"/>
    </source>
</evidence>
<accession>A0AAD4EZG5</accession>